<evidence type="ECO:0000313" key="4">
    <source>
        <dbReference type="EMBL" id="TWX70337.1"/>
    </source>
</evidence>
<dbReference type="Pfam" id="PF13473">
    <property type="entry name" value="Cupredoxin_1"/>
    <property type="match status" value="1"/>
</dbReference>
<dbReference type="InterPro" id="IPR028096">
    <property type="entry name" value="EfeO_Cupredoxin"/>
</dbReference>
<dbReference type="InterPro" id="IPR008972">
    <property type="entry name" value="Cupredoxin"/>
</dbReference>
<dbReference type="RefSeq" id="WP_146798987.1">
    <property type="nucleotide sequence ID" value="NZ_VOLP01000008.1"/>
</dbReference>
<dbReference type="EMBL" id="VOLR01000007">
    <property type="protein sequence ID" value="TWX61084.1"/>
    <property type="molecule type" value="Genomic_DNA"/>
</dbReference>
<evidence type="ECO:0000259" key="2">
    <source>
        <dbReference type="Pfam" id="PF13473"/>
    </source>
</evidence>
<dbReference type="OrthoDB" id="9800141at2"/>
<sequence length="121" mass="13742">MLIINLIGLGLIALIVWWFWLYKPQSTQVSDEHNISEITVVIEDGIYQPANISLLENKTLNIKFIRKDESPCAATVLFPDLEISADLPLNKEFSVQLPAMKKGEYAFHCQMKMYNGSVVVK</sequence>
<keyword evidence="5" id="KW-1185">Reference proteome</keyword>
<name>A0A5C6QNF7_9GAMM</name>
<comment type="caution">
    <text evidence="4">The sequence shown here is derived from an EMBL/GenBank/DDBJ whole genome shotgun (WGS) entry which is preliminary data.</text>
</comment>
<accession>A0A5C6QNF7</accession>
<evidence type="ECO:0000313" key="6">
    <source>
        <dbReference type="Proteomes" id="UP000321917"/>
    </source>
</evidence>
<dbReference type="SUPFAM" id="SSF49503">
    <property type="entry name" value="Cupredoxins"/>
    <property type="match status" value="1"/>
</dbReference>
<proteinExistence type="predicted"/>
<dbReference type="Gene3D" id="2.60.40.420">
    <property type="entry name" value="Cupredoxins - blue copper proteins"/>
    <property type="match status" value="1"/>
</dbReference>
<feature type="domain" description="EfeO-type cupredoxin-like" evidence="2">
    <location>
        <begin position="12"/>
        <end position="120"/>
    </location>
</feature>
<keyword evidence="1" id="KW-0472">Membrane</keyword>
<evidence type="ECO:0000313" key="5">
    <source>
        <dbReference type="Proteomes" id="UP000321525"/>
    </source>
</evidence>
<reference evidence="4 6" key="1">
    <citation type="submission" date="2019-07" db="EMBL/GenBank/DDBJ databases">
        <title>Genomes of sea-ice associated Colwellia species.</title>
        <authorList>
            <person name="Bowman J.P."/>
        </authorList>
    </citation>
    <scope>NUCLEOTIDE SEQUENCE [LARGE SCALE GENOMIC DNA]</scope>
    <source>
        <strain evidence="3 5">ACAM 607</strain>
        <strain evidence="4 6">IC036</strain>
    </source>
</reference>
<gene>
    <name evidence="3" type="ORF">ESZ26_06785</name>
    <name evidence="4" type="ORF">ESZ27_04275</name>
</gene>
<evidence type="ECO:0000256" key="1">
    <source>
        <dbReference type="SAM" id="Phobius"/>
    </source>
</evidence>
<organism evidence="4 6">
    <name type="scientific">Colwellia hornerae</name>
    <dbReference type="NCBI Taxonomy" id="89402"/>
    <lineage>
        <taxon>Bacteria</taxon>
        <taxon>Pseudomonadati</taxon>
        <taxon>Pseudomonadota</taxon>
        <taxon>Gammaproteobacteria</taxon>
        <taxon>Alteromonadales</taxon>
        <taxon>Colwelliaceae</taxon>
        <taxon>Colwellia</taxon>
    </lineage>
</organism>
<keyword evidence="1" id="KW-0812">Transmembrane</keyword>
<dbReference type="Proteomes" id="UP000321525">
    <property type="component" value="Unassembled WGS sequence"/>
</dbReference>
<dbReference type="AlphaFoldDB" id="A0A5C6QNF7"/>
<keyword evidence="1" id="KW-1133">Transmembrane helix</keyword>
<feature type="transmembrane region" description="Helical" evidence="1">
    <location>
        <begin position="6"/>
        <end position="22"/>
    </location>
</feature>
<dbReference type="EMBL" id="VOLQ01000005">
    <property type="protein sequence ID" value="TWX70337.1"/>
    <property type="molecule type" value="Genomic_DNA"/>
</dbReference>
<dbReference type="Proteomes" id="UP000321917">
    <property type="component" value="Unassembled WGS sequence"/>
</dbReference>
<protein>
    <submittedName>
        <fullName evidence="4">Cupredoxin domain-containing protein</fullName>
    </submittedName>
</protein>
<evidence type="ECO:0000313" key="3">
    <source>
        <dbReference type="EMBL" id="TWX61084.1"/>
    </source>
</evidence>